<dbReference type="STRING" id="349741.Amuc_1113"/>
<sequence>MSIPAFPVPQGTGKAISNASFNKERHVLVPACVIPQPSCNISSGKPGLSRSPSCEY</sequence>
<name>B2UR54_AKKM8</name>
<dbReference type="Proteomes" id="UP000001031">
    <property type="component" value="Chromosome"/>
</dbReference>
<reference evidence="2" key="1">
    <citation type="journal article" date="2011" name="PLoS ONE">
        <title>The genome of Akkermansia muciniphila, a dedicated intestinal mucin degrader, and its use in exploring intestinal metagenomes.</title>
        <authorList>
            <person name="van Passel M.W."/>
            <person name="Kant R."/>
            <person name="Zoetendal E.G."/>
            <person name="Plugge C.M."/>
            <person name="Derrien M."/>
            <person name="Malfatti S.A."/>
            <person name="Chain P.S."/>
            <person name="Woyke T."/>
            <person name="Palva A."/>
            <person name="de Vos W.M."/>
            <person name="Smidt H."/>
        </authorList>
    </citation>
    <scope>NUCLEOTIDE SEQUENCE [LARGE SCALE GENOMIC DNA]</scope>
    <source>
        <strain evidence="2">ATCC BAA-835 / DSM 22959 / JCM 33894 / BCRC 81048 / CCUG 64013 / CIP 107961 / Muc</strain>
    </source>
</reference>
<protein>
    <submittedName>
        <fullName evidence="1">Uncharacterized protein</fullName>
    </submittedName>
</protein>
<dbReference type="HOGENOM" id="CLU_3003793_0_0_0"/>
<keyword evidence="2" id="KW-1185">Reference proteome</keyword>
<evidence type="ECO:0000313" key="2">
    <source>
        <dbReference type="Proteomes" id="UP000001031"/>
    </source>
</evidence>
<organism evidence="1 2">
    <name type="scientific">Akkermansia muciniphila (strain ATCC BAA-835 / DSM 22959 / JCM 33894 / BCRC 81048 / CCUG 64013 / CIP 107961 / Muc)</name>
    <dbReference type="NCBI Taxonomy" id="349741"/>
    <lineage>
        <taxon>Bacteria</taxon>
        <taxon>Pseudomonadati</taxon>
        <taxon>Verrucomicrobiota</taxon>
        <taxon>Verrucomicrobiia</taxon>
        <taxon>Verrucomicrobiales</taxon>
        <taxon>Akkermansiaceae</taxon>
        <taxon>Akkermansia</taxon>
    </lineage>
</organism>
<evidence type="ECO:0000313" key="1">
    <source>
        <dbReference type="EMBL" id="ACD04939.1"/>
    </source>
</evidence>
<accession>B2UR54</accession>
<dbReference type="EMBL" id="CP001071">
    <property type="protein sequence ID" value="ACD04939.1"/>
    <property type="molecule type" value="Genomic_DNA"/>
</dbReference>
<dbReference type="AlphaFoldDB" id="B2UR54"/>
<proteinExistence type="predicted"/>
<gene>
    <name evidence="1" type="ordered locus">Amuc_1113</name>
</gene>
<dbReference type="PaxDb" id="349741-Amuc_1113"/>
<dbReference type="KEGG" id="amu:Amuc_1113"/>